<keyword evidence="6" id="KW-1185">Reference proteome</keyword>
<dbReference type="InterPro" id="IPR001188">
    <property type="entry name" value="Sperm_putr-bd"/>
</dbReference>
<evidence type="ECO:0000256" key="4">
    <source>
        <dbReference type="ARBA" id="ARBA00022764"/>
    </source>
</evidence>
<dbReference type="Pfam" id="PF13343">
    <property type="entry name" value="SBP_bac_6"/>
    <property type="match status" value="1"/>
</dbReference>
<dbReference type="PANTHER" id="PTHR30222:SF17">
    <property type="entry name" value="SPERMIDINE_PUTRESCINE-BINDING PERIPLASMIC PROTEIN"/>
    <property type="match status" value="1"/>
</dbReference>
<sequence>MSAQTTDEGYPMNRRSFLMAASMLALTHGLGLTGCGRPSQGSVRVRLLNRSVPVQLLREFQRRNDPAENLNFLSSEQLADLYDLLQRWQGAETTEEQRPTPIADLLTLGDVWLTPAIQQGLIQPLNLSQVDGWQPLANQEIWRTLVQRDQQGQPSPEGEIWAAPYRWGTMMIAYQAELFAEQGWILPTDWGDLWRPEFARRISLLDSPRSVIGLTLKKLGQSVNTADLAAVANLEPELAALHQQVKVYSSDAYLQPLILQDTALAVGWSTEILPLVRRDRRIAAVVPASGTILTADLWVQPASVPTLTSNDTTNEETNEETVERSTLLQQWLAFCWEPSIATQLSVLSSGISPIFFNSDRSQLPAALQESEQLLPSAKVLQQSEFLLPLPESAIDQYRRLWEAVRLGKSR</sequence>
<evidence type="ECO:0000313" key="5">
    <source>
        <dbReference type="EMBL" id="WAL60920.1"/>
    </source>
</evidence>
<dbReference type="GO" id="GO:0019808">
    <property type="term" value="F:polyamine binding"/>
    <property type="evidence" value="ECO:0007669"/>
    <property type="project" value="InterPro"/>
</dbReference>
<name>A0A9E9CBP9_9CYAN</name>
<dbReference type="EMBL" id="CP113797">
    <property type="protein sequence ID" value="WAL60920.1"/>
    <property type="molecule type" value="Genomic_DNA"/>
</dbReference>
<evidence type="ECO:0000256" key="3">
    <source>
        <dbReference type="ARBA" id="ARBA00022729"/>
    </source>
</evidence>
<dbReference type="AlphaFoldDB" id="A0A9E9CBP9"/>
<gene>
    <name evidence="5" type="ORF">OXH18_02665</name>
</gene>
<dbReference type="PRINTS" id="PR00909">
    <property type="entry name" value="SPERMDNBNDNG"/>
</dbReference>
<accession>A0A9E9CBP9</accession>
<dbReference type="GO" id="GO:0042597">
    <property type="term" value="C:periplasmic space"/>
    <property type="evidence" value="ECO:0007669"/>
    <property type="project" value="UniProtKB-SubCell"/>
</dbReference>
<dbReference type="PROSITE" id="PS51318">
    <property type="entry name" value="TAT"/>
    <property type="match status" value="1"/>
</dbReference>
<organism evidence="5 6">
    <name type="scientific">Thermocoleostomius sinensis A174</name>
    <dbReference type="NCBI Taxonomy" id="2016057"/>
    <lineage>
        <taxon>Bacteria</taxon>
        <taxon>Bacillati</taxon>
        <taxon>Cyanobacteriota</taxon>
        <taxon>Cyanophyceae</taxon>
        <taxon>Oculatellales</taxon>
        <taxon>Oculatellaceae</taxon>
        <taxon>Thermocoleostomius</taxon>
    </lineage>
</organism>
<keyword evidence="3" id="KW-0732">Signal</keyword>
<protein>
    <submittedName>
        <fullName evidence="5">Extracellular solute-binding protein</fullName>
    </submittedName>
</protein>
<dbReference type="KEGG" id="tsin:OXH18_02665"/>
<reference evidence="5" key="1">
    <citation type="submission" date="2022-12" db="EMBL/GenBank/DDBJ databases">
        <title>Polyphasic identification of a Novel Hot-Spring Cyanobacterium Ocullathermofonsia sinensis gen nov. sp. nov. and Genomic Insights on its Adaptations to the Thermal Habitat.</title>
        <authorList>
            <person name="Daroch M."/>
            <person name="Tang J."/>
            <person name="Jiang Y."/>
        </authorList>
    </citation>
    <scope>NUCLEOTIDE SEQUENCE</scope>
    <source>
        <strain evidence="5">PKUAC-SCTA174</strain>
    </source>
</reference>
<dbReference type="SUPFAM" id="SSF53850">
    <property type="entry name" value="Periplasmic binding protein-like II"/>
    <property type="match status" value="1"/>
</dbReference>
<dbReference type="Gene3D" id="3.40.190.10">
    <property type="entry name" value="Periplasmic binding protein-like II"/>
    <property type="match status" value="2"/>
</dbReference>
<dbReference type="Proteomes" id="UP001163152">
    <property type="component" value="Chromosome"/>
</dbReference>
<comment type="subcellular location">
    <subcellularLocation>
        <location evidence="1">Periplasm</location>
    </subcellularLocation>
</comment>
<dbReference type="RefSeq" id="WP_268610876.1">
    <property type="nucleotide sequence ID" value="NZ_CP113797.1"/>
</dbReference>
<keyword evidence="2" id="KW-0813">Transport</keyword>
<dbReference type="PANTHER" id="PTHR30222">
    <property type="entry name" value="SPERMIDINE/PUTRESCINE-BINDING PERIPLASMIC PROTEIN"/>
    <property type="match status" value="1"/>
</dbReference>
<evidence type="ECO:0000256" key="2">
    <source>
        <dbReference type="ARBA" id="ARBA00022448"/>
    </source>
</evidence>
<keyword evidence="4" id="KW-0574">Periplasm</keyword>
<evidence type="ECO:0000256" key="1">
    <source>
        <dbReference type="ARBA" id="ARBA00004418"/>
    </source>
</evidence>
<dbReference type="GO" id="GO:0015846">
    <property type="term" value="P:polyamine transport"/>
    <property type="evidence" value="ECO:0007669"/>
    <property type="project" value="InterPro"/>
</dbReference>
<proteinExistence type="predicted"/>
<evidence type="ECO:0000313" key="6">
    <source>
        <dbReference type="Proteomes" id="UP001163152"/>
    </source>
</evidence>
<dbReference type="InterPro" id="IPR006311">
    <property type="entry name" value="TAT_signal"/>
</dbReference>